<evidence type="ECO:0000259" key="6">
    <source>
        <dbReference type="Pfam" id="PF03466"/>
    </source>
</evidence>
<dbReference type="PANTHER" id="PTHR30346:SF0">
    <property type="entry name" value="HCA OPERON TRANSCRIPTIONAL ACTIVATOR HCAR"/>
    <property type="match status" value="1"/>
</dbReference>
<keyword evidence="2" id="KW-0805">Transcription regulation</keyword>
<feature type="compositionally biased region" description="Gly residues" evidence="5">
    <location>
        <begin position="160"/>
        <end position="169"/>
    </location>
</feature>
<gene>
    <name evidence="7" type="ORF">PU560_00995</name>
</gene>
<comment type="similarity">
    <text evidence="1">Belongs to the LysR transcriptional regulatory family.</text>
</comment>
<protein>
    <submittedName>
        <fullName evidence="7">LysR substrate-binding domain-containing protein</fullName>
    </submittedName>
</protein>
<evidence type="ECO:0000256" key="1">
    <source>
        <dbReference type="ARBA" id="ARBA00009437"/>
    </source>
</evidence>
<sequence>VPVVVAAKDHPVAAFEEVDVTDLAAEHLLQDPAEVPEWGAVAEEVRDGTRAEVPPMSAAQSVEVAASGAGVVILPMSVARLHHRKDVVHRPVTGVTESQVGLAWLVNNEDPRVETFIGIVRGRTERSTRGGSTRGEGGAQGAAPQGEPDDADRRTQTGSRGAGARGRGN</sequence>
<dbReference type="EMBL" id="JARACI010000210">
    <property type="protein sequence ID" value="MDD9205038.1"/>
    <property type="molecule type" value="Genomic_DNA"/>
</dbReference>
<evidence type="ECO:0000256" key="2">
    <source>
        <dbReference type="ARBA" id="ARBA00023015"/>
    </source>
</evidence>
<feature type="non-terminal residue" evidence="7">
    <location>
        <position position="1"/>
    </location>
</feature>
<proteinExistence type="inferred from homology"/>
<keyword evidence="3" id="KW-0238">DNA-binding</keyword>
<comment type="caution">
    <text evidence="7">The sequence shown here is derived from an EMBL/GenBank/DDBJ whole genome shotgun (WGS) entry which is preliminary data.</text>
</comment>
<dbReference type="SUPFAM" id="SSF53850">
    <property type="entry name" value="Periplasmic binding protein-like II"/>
    <property type="match status" value="1"/>
</dbReference>
<keyword evidence="4" id="KW-0804">Transcription</keyword>
<feature type="domain" description="LysR substrate-binding" evidence="6">
    <location>
        <begin position="3"/>
        <end position="122"/>
    </location>
</feature>
<evidence type="ECO:0000256" key="5">
    <source>
        <dbReference type="SAM" id="MobiDB-lite"/>
    </source>
</evidence>
<evidence type="ECO:0000256" key="4">
    <source>
        <dbReference type="ARBA" id="ARBA00023163"/>
    </source>
</evidence>
<feature type="non-terminal residue" evidence="7">
    <location>
        <position position="169"/>
    </location>
</feature>
<dbReference type="Proteomes" id="UP001165561">
    <property type="component" value="Unassembled WGS sequence"/>
</dbReference>
<reference evidence="7" key="1">
    <citation type="submission" date="2023-02" db="EMBL/GenBank/DDBJ databases">
        <title>Georgenia sp.10Sc9-8, isolated from a soil sample collected from the Taklamakan desert.</title>
        <authorList>
            <person name="Liu S."/>
        </authorList>
    </citation>
    <scope>NUCLEOTIDE SEQUENCE</scope>
    <source>
        <strain evidence="7">10Sc9-8</strain>
    </source>
</reference>
<dbReference type="Gene3D" id="3.40.190.10">
    <property type="entry name" value="Periplasmic binding protein-like II"/>
    <property type="match status" value="2"/>
</dbReference>
<dbReference type="InterPro" id="IPR005119">
    <property type="entry name" value="LysR_subst-bd"/>
</dbReference>
<organism evidence="7 8">
    <name type="scientific">Georgenia halotolerans</name>
    <dbReference type="NCBI Taxonomy" id="3028317"/>
    <lineage>
        <taxon>Bacteria</taxon>
        <taxon>Bacillati</taxon>
        <taxon>Actinomycetota</taxon>
        <taxon>Actinomycetes</taxon>
        <taxon>Micrococcales</taxon>
        <taxon>Bogoriellaceae</taxon>
        <taxon>Georgenia</taxon>
    </lineage>
</organism>
<keyword evidence="8" id="KW-1185">Reference proteome</keyword>
<evidence type="ECO:0000313" key="8">
    <source>
        <dbReference type="Proteomes" id="UP001165561"/>
    </source>
</evidence>
<accession>A0ABT5TSJ9</accession>
<name>A0ABT5TSJ9_9MICO</name>
<feature type="region of interest" description="Disordered" evidence="5">
    <location>
        <begin position="124"/>
        <end position="169"/>
    </location>
</feature>
<evidence type="ECO:0000313" key="7">
    <source>
        <dbReference type="EMBL" id="MDD9205038.1"/>
    </source>
</evidence>
<dbReference type="Pfam" id="PF03466">
    <property type="entry name" value="LysR_substrate"/>
    <property type="match status" value="1"/>
</dbReference>
<dbReference type="PANTHER" id="PTHR30346">
    <property type="entry name" value="TRANSCRIPTIONAL DUAL REGULATOR HCAR-RELATED"/>
    <property type="match status" value="1"/>
</dbReference>
<evidence type="ECO:0000256" key="3">
    <source>
        <dbReference type="ARBA" id="ARBA00023125"/>
    </source>
</evidence>